<dbReference type="AlphaFoldDB" id="A0A832G908"/>
<feature type="domain" description="Restriction endonuclease type I HsdR N-terminal" evidence="1">
    <location>
        <begin position="45"/>
        <end position="121"/>
    </location>
</feature>
<proteinExistence type="predicted"/>
<evidence type="ECO:0000313" key="2">
    <source>
        <dbReference type="EMBL" id="HGT49380.1"/>
    </source>
</evidence>
<name>A0A832G908_9BACT</name>
<dbReference type="GO" id="GO:0003677">
    <property type="term" value="F:DNA binding"/>
    <property type="evidence" value="ECO:0007669"/>
    <property type="project" value="UniProtKB-KW"/>
</dbReference>
<dbReference type="Pfam" id="PF04313">
    <property type="entry name" value="HSDR_N"/>
    <property type="match status" value="1"/>
</dbReference>
<comment type="caution">
    <text evidence="2">The sequence shown here is derived from an EMBL/GenBank/DDBJ whole genome shotgun (WGS) entry which is preliminary data.</text>
</comment>
<organism evidence="2">
    <name type="scientific">Ignavibacterium album</name>
    <dbReference type="NCBI Taxonomy" id="591197"/>
    <lineage>
        <taxon>Bacteria</taxon>
        <taxon>Pseudomonadati</taxon>
        <taxon>Ignavibacteriota</taxon>
        <taxon>Ignavibacteria</taxon>
        <taxon>Ignavibacteriales</taxon>
        <taxon>Ignavibacteriaceae</taxon>
        <taxon>Ignavibacterium</taxon>
    </lineage>
</organism>
<dbReference type="InterPro" id="IPR007409">
    <property type="entry name" value="Restrct_endonuc_type1_HsdR_N"/>
</dbReference>
<evidence type="ECO:0000313" key="3">
    <source>
        <dbReference type="EMBL" id="HGT49382.1"/>
    </source>
</evidence>
<dbReference type="GO" id="GO:0009307">
    <property type="term" value="P:DNA restriction-modification system"/>
    <property type="evidence" value="ECO:0007669"/>
    <property type="project" value="UniProtKB-KW"/>
</dbReference>
<dbReference type="EMBL" id="DSVI01000027">
    <property type="protein sequence ID" value="HGT49382.1"/>
    <property type="molecule type" value="Genomic_DNA"/>
</dbReference>
<accession>A0A832G908</accession>
<dbReference type="EMBL" id="DSVI01000027">
    <property type="protein sequence ID" value="HGT49380.1"/>
    <property type="molecule type" value="Genomic_DNA"/>
</dbReference>
<reference evidence="2" key="1">
    <citation type="journal article" date="2020" name="mSystems">
        <title>Genome- and Community-Level Interaction Insights into Carbon Utilization and Element Cycling Functions of Hydrothermarchaeota in Hydrothermal Sediment.</title>
        <authorList>
            <person name="Zhou Z."/>
            <person name="Liu Y."/>
            <person name="Xu W."/>
            <person name="Pan J."/>
            <person name="Luo Z.H."/>
            <person name="Li M."/>
        </authorList>
    </citation>
    <scope>NUCLEOTIDE SEQUENCE [LARGE SCALE GENOMIC DNA]</scope>
    <source>
        <strain evidence="2">SpSt-500</strain>
    </source>
</reference>
<protein>
    <recommendedName>
        <fullName evidence="1">Restriction endonuclease type I HsdR N-terminal domain-containing protein</fullName>
    </recommendedName>
</protein>
<evidence type="ECO:0000259" key="1">
    <source>
        <dbReference type="Pfam" id="PF04313"/>
    </source>
</evidence>
<gene>
    <name evidence="2" type="ORF">ENS56_15180</name>
    <name evidence="3" type="ORF">ENS56_15190</name>
</gene>
<dbReference type="GO" id="GO:0009035">
    <property type="term" value="F:type I site-specific deoxyribonuclease activity"/>
    <property type="evidence" value="ECO:0007669"/>
    <property type="project" value="UniProtKB-EC"/>
</dbReference>
<dbReference type="GO" id="GO:0005524">
    <property type="term" value="F:ATP binding"/>
    <property type="evidence" value="ECO:0007669"/>
    <property type="project" value="UniProtKB-KW"/>
</dbReference>
<sequence length="371" mass="43173">MKTIIEDIRQKIANNFYSNEEHIRLNIVLRLLEKLGWDIWNPKEVCAEFFVSPDEDKTKVDLALFVNNYSPSVFIEIKYLGKIFDKLSQIEKQLRNYNRDNTAIFSIITDGRVWRFYYSQTGGEFSQKCFKQLDLLKDDIEDIELHLLTFLSKTEIQNGAAEREASKYLTLSQKQKAMEDAIPQARRLIQEPPYPSLPEALINIIKESGITISIDEAIEYIKTTPIKRTDNIEQPNVENKVTEKSRPIQHYDNAEDFRFTKILLGRVEKDTSKSWNQLLRIAIKYSLDKGMTLDDLYNIINVNIKSGLFYEHGFRPIPDKNYSMQDVESTKAAINLKKLVQKSKLSLYVEFEWREKSPNAGKKGIIKINAI</sequence>